<evidence type="ECO:0000313" key="2">
    <source>
        <dbReference type="EMBL" id="PPK66048.1"/>
    </source>
</evidence>
<organism evidence="2 3">
    <name type="scientific">Actinokineospora auranticolor</name>
    <dbReference type="NCBI Taxonomy" id="155976"/>
    <lineage>
        <taxon>Bacteria</taxon>
        <taxon>Bacillati</taxon>
        <taxon>Actinomycetota</taxon>
        <taxon>Actinomycetes</taxon>
        <taxon>Pseudonocardiales</taxon>
        <taxon>Pseudonocardiaceae</taxon>
        <taxon>Actinokineospora</taxon>
    </lineage>
</organism>
<feature type="compositionally biased region" description="Polar residues" evidence="1">
    <location>
        <begin position="1"/>
        <end position="16"/>
    </location>
</feature>
<feature type="compositionally biased region" description="Basic and acidic residues" evidence="1">
    <location>
        <begin position="41"/>
        <end position="58"/>
    </location>
</feature>
<feature type="region of interest" description="Disordered" evidence="1">
    <location>
        <begin position="1"/>
        <end position="112"/>
    </location>
</feature>
<protein>
    <submittedName>
        <fullName evidence="2">Uncharacterized protein</fullName>
    </submittedName>
</protein>
<accession>A0A2S6GLD5</accession>
<dbReference type="Proteomes" id="UP000239203">
    <property type="component" value="Unassembled WGS sequence"/>
</dbReference>
<evidence type="ECO:0000313" key="3">
    <source>
        <dbReference type="Proteomes" id="UP000239203"/>
    </source>
</evidence>
<keyword evidence="3" id="KW-1185">Reference proteome</keyword>
<reference evidence="2 3" key="1">
    <citation type="submission" date="2018-02" db="EMBL/GenBank/DDBJ databases">
        <title>Genomic Encyclopedia of Archaeal and Bacterial Type Strains, Phase II (KMG-II): from individual species to whole genera.</title>
        <authorList>
            <person name="Goeker M."/>
        </authorList>
    </citation>
    <scope>NUCLEOTIDE SEQUENCE [LARGE SCALE GENOMIC DNA]</scope>
    <source>
        <strain evidence="2 3">YU 961-1</strain>
    </source>
</reference>
<dbReference type="AlphaFoldDB" id="A0A2S6GLD5"/>
<proteinExistence type="predicted"/>
<sequence>MTIPTSTSPGADTTPPQDARAQHQDRAQHTGVGQHPPVVRAGDHTGDVRDGETAERDRTRRRGGRAAQQGDRDGAARAQGGDVRAESPAGLLPQRDGVEAAAHGQGAERHPGTVPRRVTALMTTDTRRRWPAVLLPLLAVATTIWTGECVYDLFELLAAATPDR</sequence>
<comment type="caution">
    <text evidence="2">The sequence shown here is derived from an EMBL/GenBank/DDBJ whole genome shotgun (WGS) entry which is preliminary data.</text>
</comment>
<evidence type="ECO:0000256" key="1">
    <source>
        <dbReference type="SAM" id="MobiDB-lite"/>
    </source>
</evidence>
<dbReference type="EMBL" id="PTIX01000011">
    <property type="protein sequence ID" value="PPK66048.1"/>
    <property type="molecule type" value="Genomic_DNA"/>
</dbReference>
<name>A0A2S6GLD5_9PSEU</name>
<gene>
    <name evidence="2" type="ORF">CLV40_11112</name>
</gene>